<name>A0ACC0UZW7_9HYPO</name>
<protein>
    <submittedName>
        <fullName evidence="1">Uncharacterized protein</fullName>
    </submittedName>
</protein>
<evidence type="ECO:0000313" key="1">
    <source>
        <dbReference type="EMBL" id="KAI9899708.1"/>
    </source>
</evidence>
<dbReference type="EMBL" id="CM047944">
    <property type="protein sequence ID" value="KAI9899708.1"/>
    <property type="molecule type" value="Genomic_DNA"/>
</dbReference>
<evidence type="ECO:0000313" key="2">
    <source>
        <dbReference type="Proteomes" id="UP001163324"/>
    </source>
</evidence>
<reference evidence="1" key="1">
    <citation type="submission" date="2022-10" db="EMBL/GenBank/DDBJ databases">
        <title>Complete Genome of Trichothecium roseum strain YXFP-22015, a Plant Pathogen Isolated from Citrus.</title>
        <authorList>
            <person name="Wang Y."/>
            <person name="Zhu L."/>
        </authorList>
    </citation>
    <scope>NUCLEOTIDE SEQUENCE</scope>
    <source>
        <strain evidence="1">YXFP-22015</strain>
    </source>
</reference>
<proteinExistence type="predicted"/>
<dbReference type="Proteomes" id="UP001163324">
    <property type="component" value="Chromosome 5"/>
</dbReference>
<comment type="caution">
    <text evidence="1">The sequence shown here is derived from an EMBL/GenBank/DDBJ whole genome shotgun (WGS) entry which is preliminary data.</text>
</comment>
<accession>A0ACC0UZW7</accession>
<sequence length="761" mass="85052">MPALIDTPRSVGGPYTHPSVSDATLVDLLGRVQLLEAYVRSSSTNVSSNSSEFSDHDQQHHHHIEYHRHRSPRPRMVKEVPPTTVTEVVPEQQPQQQQPQQQAKADVKAAAAVTSVAEIEDPKHVELAGKILDVVASYGTCEETVAGEPLQAKKTFLPVVIDAIKKGEAVKMVLPAFPMKSPNRSGKVLGSLPDLGEEIALSNLQSLCDSIRQVYEHGADCYITSDGLVYNDLLGLPDSDVWAYGEELRRLAEEKKLSNIKFLRLPDLLEVASRRSSDGACLPPTADSMSAEDKRMHHLVHAPCTRRELVYRYQPPGFDAEKAIKEDADTCLTYRGYLRFLKKDLEHQEHLRRDASTGQRLTAKKFSKVVASIAKRMIARGAAFAAAIRDTHGDCVRLSIHPTHAVTKFPVNLIPQAEGEFGPTPWHASVALNLDGSLVTGYAEEFAKTHDLVHRHGRPHHFREKSPLFDWSDSGLGDVDFEPNFPCGLIIRPAASSSDSSAAPPSARLIPMQKVRDLSVTMSPVVLRGFSDTLDEQLYTEKGAEAGELLPWSFGIIQKVKDAGITTKMVNNVTSNEAMPFHYDGVFKFSDREDPVTGEVTKVQLPPAFQFFSAHAVAPEGTGYTLFASSRLFWKHLAPKKYSLERFRKVRWGMNNEGFWDAKVKDLPLVIPHPVNNEPCIRWHEPWSSSQTKFSTCEVFINNDEPELVDVVTDLLYDYRVCARLTWHVGDWLVNDNTAMMHTRTGYTTGCDRELWRIHFD</sequence>
<keyword evidence="2" id="KW-1185">Reference proteome</keyword>
<organism evidence="1 2">
    <name type="scientific">Trichothecium roseum</name>
    <dbReference type="NCBI Taxonomy" id="47278"/>
    <lineage>
        <taxon>Eukaryota</taxon>
        <taxon>Fungi</taxon>
        <taxon>Dikarya</taxon>
        <taxon>Ascomycota</taxon>
        <taxon>Pezizomycotina</taxon>
        <taxon>Sordariomycetes</taxon>
        <taxon>Hypocreomycetidae</taxon>
        <taxon>Hypocreales</taxon>
        <taxon>Hypocreales incertae sedis</taxon>
        <taxon>Trichothecium</taxon>
    </lineage>
</organism>
<gene>
    <name evidence="1" type="ORF">N3K66_006169</name>
</gene>